<sequence>MRFVIITGMSGAGRSLAAKAFEDMNYYCMDNLPPSLLPEFAKLCRESSKSIEKVAVVVDIRGGVFFKDLFESLETLQNEGIDYEIVFLDAADEILVKRFKEHRRPHPVNPTGRIIEGITTERAMLREVKDKSDYILDTSSFTNAMLKEELNEIFLRGNIQKNITISIISFGFKKGIPVDCDLIFDVRFLPNPHYIEELQPLNGNDKEVQDYVMDFEQSRVFLDKLEDMMKFLIPHYQKEGKSQLVIGIGCTGGKHRSVTIANLLGDRIGSENYRTVITHRDVYK</sequence>
<feature type="binding site" evidence="4">
    <location>
        <begin position="8"/>
        <end position="15"/>
    </location>
    <ligand>
        <name>ATP</name>
        <dbReference type="ChEBI" id="CHEBI:30616"/>
    </ligand>
</feature>
<dbReference type="SUPFAM" id="SSF52540">
    <property type="entry name" value="P-loop containing nucleoside triphosphate hydrolases"/>
    <property type="match status" value="1"/>
</dbReference>
<dbReference type="Pfam" id="PF22740">
    <property type="entry name" value="PapZ_C"/>
    <property type="match status" value="1"/>
</dbReference>
<feature type="binding site" evidence="4">
    <location>
        <begin position="59"/>
        <end position="62"/>
    </location>
    <ligand>
        <name>GTP</name>
        <dbReference type="ChEBI" id="CHEBI:37565"/>
    </ligand>
</feature>
<dbReference type="HAMAP" id="MF_00636">
    <property type="entry name" value="RapZ_like"/>
    <property type="match status" value="1"/>
</dbReference>
<dbReference type="Proteomes" id="UP000184052">
    <property type="component" value="Unassembled WGS sequence"/>
</dbReference>
<proteinExistence type="inferred from homology"/>
<dbReference type="GO" id="GO:0005525">
    <property type="term" value="F:GTP binding"/>
    <property type="evidence" value="ECO:0007669"/>
    <property type="project" value="UniProtKB-UniRule"/>
</dbReference>
<evidence type="ECO:0000256" key="4">
    <source>
        <dbReference type="HAMAP-Rule" id="MF_00636"/>
    </source>
</evidence>
<dbReference type="STRING" id="1121476.SAMN02745751_01648"/>
<keyword evidence="3 4" id="KW-0342">GTP-binding</keyword>
<dbReference type="Gene3D" id="3.40.50.300">
    <property type="entry name" value="P-loop containing nucleotide triphosphate hydrolases"/>
    <property type="match status" value="1"/>
</dbReference>
<dbReference type="NCBIfam" id="NF003828">
    <property type="entry name" value="PRK05416.1"/>
    <property type="match status" value="1"/>
</dbReference>
<dbReference type="EMBL" id="FQZL01000010">
    <property type="protein sequence ID" value="SHJ06247.1"/>
    <property type="molecule type" value="Genomic_DNA"/>
</dbReference>
<organism evidence="7 8">
    <name type="scientific">Dethiosulfatibacter aminovorans DSM 17477</name>
    <dbReference type="NCBI Taxonomy" id="1121476"/>
    <lineage>
        <taxon>Bacteria</taxon>
        <taxon>Bacillati</taxon>
        <taxon>Bacillota</taxon>
        <taxon>Tissierellia</taxon>
        <taxon>Dethiosulfatibacter</taxon>
    </lineage>
</organism>
<feature type="domain" description="RapZ C-terminal" evidence="6">
    <location>
        <begin position="164"/>
        <end position="282"/>
    </location>
</feature>
<evidence type="ECO:0000256" key="3">
    <source>
        <dbReference type="ARBA" id="ARBA00023134"/>
    </source>
</evidence>
<dbReference type="Pfam" id="PF03668">
    <property type="entry name" value="RapZ-like_N"/>
    <property type="match status" value="1"/>
</dbReference>
<evidence type="ECO:0000313" key="7">
    <source>
        <dbReference type="EMBL" id="SHJ06247.1"/>
    </source>
</evidence>
<protein>
    <submittedName>
        <fullName evidence="7">UPF0042 nucleotide-binding protein</fullName>
    </submittedName>
</protein>
<dbReference type="PANTHER" id="PTHR30448">
    <property type="entry name" value="RNASE ADAPTER PROTEIN RAPZ"/>
    <property type="match status" value="1"/>
</dbReference>
<reference evidence="7 8" key="1">
    <citation type="submission" date="2016-11" db="EMBL/GenBank/DDBJ databases">
        <authorList>
            <person name="Jaros S."/>
            <person name="Januszkiewicz K."/>
            <person name="Wedrychowicz H."/>
        </authorList>
    </citation>
    <scope>NUCLEOTIDE SEQUENCE [LARGE SCALE GENOMIC DNA]</scope>
    <source>
        <strain evidence="7 8">DSM 17477</strain>
    </source>
</reference>
<feature type="domain" description="RapZ-like N-terminal" evidence="5">
    <location>
        <begin position="1"/>
        <end position="155"/>
    </location>
</feature>
<accession>A0A1M6G8U4</accession>
<evidence type="ECO:0000259" key="6">
    <source>
        <dbReference type="Pfam" id="PF22740"/>
    </source>
</evidence>
<dbReference type="PANTHER" id="PTHR30448:SF0">
    <property type="entry name" value="RNASE ADAPTER PROTEIN RAPZ"/>
    <property type="match status" value="1"/>
</dbReference>
<dbReference type="InterPro" id="IPR005337">
    <property type="entry name" value="RapZ-like"/>
</dbReference>
<keyword evidence="8" id="KW-1185">Reference proteome</keyword>
<dbReference type="OrthoDB" id="9784461at2"/>
<evidence type="ECO:0000256" key="2">
    <source>
        <dbReference type="ARBA" id="ARBA00022840"/>
    </source>
</evidence>
<gene>
    <name evidence="7" type="ORF">SAMN02745751_01648</name>
</gene>
<dbReference type="InterPro" id="IPR027417">
    <property type="entry name" value="P-loop_NTPase"/>
</dbReference>
<dbReference type="AlphaFoldDB" id="A0A1M6G8U4"/>
<dbReference type="RefSeq" id="WP_073049111.1">
    <property type="nucleotide sequence ID" value="NZ_FQZL01000010.1"/>
</dbReference>
<keyword evidence="2 4" id="KW-0067">ATP-binding</keyword>
<evidence type="ECO:0000259" key="5">
    <source>
        <dbReference type="Pfam" id="PF03668"/>
    </source>
</evidence>
<dbReference type="GO" id="GO:0005524">
    <property type="term" value="F:ATP binding"/>
    <property type="evidence" value="ECO:0007669"/>
    <property type="project" value="UniProtKB-UniRule"/>
</dbReference>
<dbReference type="InterPro" id="IPR053930">
    <property type="entry name" value="RapZ-like_N"/>
</dbReference>
<evidence type="ECO:0000256" key="1">
    <source>
        <dbReference type="ARBA" id="ARBA00022741"/>
    </source>
</evidence>
<evidence type="ECO:0000313" key="8">
    <source>
        <dbReference type="Proteomes" id="UP000184052"/>
    </source>
</evidence>
<name>A0A1M6G8U4_9FIRM</name>
<dbReference type="InterPro" id="IPR053931">
    <property type="entry name" value="RapZ_C"/>
</dbReference>
<keyword evidence="1 4" id="KW-0547">Nucleotide-binding</keyword>
<dbReference type="PIRSF" id="PIRSF005052">
    <property type="entry name" value="P-loopkin"/>
    <property type="match status" value="1"/>
</dbReference>